<keyword evidence="3" id="KW-1185">Reference proteome</keyword>
<reference evidence="2" key="1">
    <citation type="submission" date="2019-10" db="EMBL/GenBank/DDBJ databases">
        <authorList>
            <consortium name="DOE Joint Genome Institute"/>
            <person name="Kuo A."/>
            <person name="Miyauchi S."/>
            <person name="Kiss E."/>
            <person name="Drula E."/>
            <person name="Kohler A."/>
            <person name="Sanchez-Garcia M."/>
            <person name="Andreopoulos B."/>
            <person name="Barry K.W."/>
            <person name="Bonito G."/>
            <person name="Buee M."/>
            <person name="Carver A."/>
            <person name="Chen C."/>
            <person name="Cichocki N."/>
            <person name="Clum A."/>
            <person name="Culley D."/>
            <person name="Crous P.W."/>
            <person name="Fauchery L."/>
            <person name="Girlanda M."/>
            <person name="Hayes R."/>
            <person name="Keri Z."/>
            <person name="LaButti K."/>
            <person name="Lipzen A."/>
            <person name="Lombard V."/>
            <person name="Magnuson J."/>
            <person name="Maillard F."/>
            <person name="Morin E."/>
            <person name="Murat C."/>
            <person name="Nolan M."/>
            <person name="Ohm R."/>
            <person name="Pangilinan J."/>
            <person name="Pereira M."/>
            <person name="Perotto S."/>
            <person name="Peter M."/>
            <person name="Riley R."/>
            <person name="Sitrit Y."/>
            <person name="Stielow B."/>
            <person name="Szollosi G."/>
            <person name="Zifcakova L."/>
            <person name="Stursova M."/>
            <person name="Spatafora J.W."/>
            <person name="Tedersoo L."/>
            <person name="Vaario L.-M."/>
            <person name="Yamada A."/>
            <person name="Yan M."/>
            <person name="Wang P."/>
            <person name="Xu J."/>
            <person name="Bruns T."/>
            <person name="Baldrian P."/>
            <person name="Vilgalys R."/>
            <person name="Henrissat B."/>
            <person name="Grigoriev I.V."/>
            <person name="Hibbett D."/>
            <person name="Nagy L.G."/>
            <person name="Martin F.M."/>
        </authorList>
    </citation>
    <scope>NUCLEOTIDE SEQUENCE</scope>
    <source>
        <strain evidence="2">BED1</strain>
    </source>
</reference>
<evidence type="ECO:0000313" key="2">
    <source>
        <dbReference type="EMBL" id="KAF8435812.1"/>
    </source>
</evidence>
<dbReference type="AlphaFoldDB" id="A0AAD4BNE5"/>
<proteinExistence type="predicted"/>
<accession>A0AAD4BNE5</accession>
<feature type="compositionally biased region" description="Basic residues" evidence="1">
    <location>
        <begin position="58"/>
        <end position="67"/>
    </location>
</feature>
<gene>
    <name evidence="2" type="ORF">L210DRAFT_2510412</name>
</gene>
<name>A0AAD4BNE5_BOLED</name>
<organism evidence="2 3">
    <name type="scientific">Boletus edulis BED1</name>
    <dbReference type="NCBI Taxonomy" id="1328754"/>
    <lineage>
        <taxon>Eukaryota</taxon>
        <taxon>Fungi</taxon>
        <taxon>Dikarya</taxon>
        <taxon>Basidiomycota</taxon>
        <taxon>Agaricomycotina</taxon>
        <taxon>Agaricomycetes</taxon>
        <taxon>Agaricomycetidae</taxon>
        <taxon>Boletales</taxon>
        <taxon>Boletineae</taxon>
        <taxon>Boletaceae</taxon>
        <taxon>Boletoideae</taxon>
        <taxon>Boletus</taxon>
    </lineage>
</organism>
<feature type="region of interest" description="Disordered" evidence="1">
    <location>
        <begin position="32"/>
        <end position="82"/>
    </location>
</feature>
<dbReference type="Proteomes" id="UP001194468">
    <property type="component" value="Unassembled WGS sequence"/>
</dbReference>
<sequence>MSSNWATSDVISSGHLISCVLALAYACSNGVRRGRPEGSSARLRIRKGTTLRQTPQRPHCRPSRKQTTRLQRMKNPPQPHPGSYPAPLPVCCCHGTSPEPQHCIRCHANYRLNHPEACMVPHVSTNPENWGWTDMVYGDVSAPSICWGSDACGGDPRKEDWQQPSPCFMGWHTTNVEAVEESYNGINVLRCDLDDKGKCRRAQMKHSANYELLYDEQVSYTDADKGDRVAYLQEKRK</sequence>
<protein>
    <submittedName>
        <fullName evidence="2">Uncharacterized protein</fullName>
    </submittedName>
</protein>
<evidence type="ECO:0000313" key="3">
    <source>
        <dbReference type="Proteomes" id="UP001194468"/>
    </source>
</evidence>
<comment type="caution">
    <text evidence="2">The sequence shown here is derived from an EMBL/GenBank/DDBJ whole genome shotgun (WGS) entry which is preliminary data.</text>
</comment>
<dbReference type="EMBL" id="WHUW01000024">
    <property type="protein sequence ID" value="KAF8435812.1"/>
    <property type="molecule type" value="Genomic_DNA"/>
</dbReference>
<evidence type="ECO:0000256" key="1">
    <source>
        <dbReference type="SAM" id="MobiDB-lite"/>
    </source>
</evidence>
<reference evidence="2" key="2">
    <citation type="journal article" date="2020" name="Nat. Commun.">
        <title>Large-scale genome sequencing of mycorrhizal fungi provides insights into the early evolution of symbiotic traits.</title>
        <authorList>
            <person name="Miyauchi S."/>
            <person name="Kiss E."/>
            <person name="Kuo A."/>
            <person name="Drula E."/>
            <person name="Kohler A."/>
            <person name="Sanchez-Garcia M."/>
            <person name="Morin E."/>
            <person name="Andreopoulos B."/>
            <person name="Barry K.W."/>
            <person name="Bonito G."/>
            <person name="Buee M."/>
            <person name="Carver A."/>
            <person name="Chen C."/>
            <person name="Cichocki N."/>
            <person name="Clum A."/>
            <person name="Culley D."/>
            <person name="Crous P.W."/>
            <person name="Fauchery L."/>
            <person name="Girlanda M."/>
            <person name="Hayes R.D."/>
            <person name="Keri Z."/>
            <person name="LaButti K."/>
            <person name="Lipzen A."/>
            <person name="Lombard V."/>
            <person name="Magnuson J."/>
            <person name="Maillard F."/>
            <person name="Murat C."/>
            <person name="Nolan M."/>
            <person name="Ohm R.A."/>
            <person name="Pangilinan J."/>
            <person name="Pereira M.F."/>
            <person name="Perotto S."/>
            <person name="Peter M."/>
            <person name="Pfister S."/>
            <person name="Riley R."/>
            <person name="Sitrit Y."/>
            <person name="Stielow J.B."/>
            <person name="Szollosi G."/>
            <person name="Zifcakova L."/>
            <person name="Stursova M."/>
            <person name="Spatafora J.W."/>
            <person name="Tedersoo L."/>
            <person name="Vaario L.M."/>
            <person name="Yamada A."/>
            <person name="Yan M."/>
            <person name="Wang P."/>
            <person name="Xu J."/>
            <person name="Bruns T."/>
            <person name="Baldrian P."/>
            <person name="Vilgalys R."/>
            <person name="Dunand C."/>
            <person name="Henrissat B."/>
            <person name="Grigoriev I.V."/>
            <person name="Hibbett D."/>
            <person name="Nagy L.G."/>
            <person name="Martin F.M."/>
        </authorList>
    </citation>
    <scope>NUCLEOTIDE SEQUENCE</scope>
    <source>
        <strain evidence="2">BED1</strain>
    </source>
</reference>